<organism evidence="1 2">
    <name type="scientific">Sphingomonas kyeonggiensis</name>
    <dbReference type="NCBI Taxonomy" id="1268553"/>
    <lineage>
        <taxon>Bacteria</taxon>
        <taxon>Pseudomonadati</taxon>
        <taxon>Pseudomonadota</taxon>
        <taxon>Alphaproteobacteria</taxon>
        <taxon>Sphingomonadales</taxon>
        <taxon>Sphingomonadaceae</taxon>
        <taxon>Sphingomonas</taxon>
    </lineage>
</organism>
<dbReference type="Pfam" id="PF14072">
    <property type="entry name" value="DndB"/>
    <property type="match status" value="1"/>
</dbReference>
<dbReference type="AlphaFoldDB" id="A0A7W6JVT2"/>
<sequence>MTPAIHVHALSTRQGGIDVYAFFIRGDRILEIADIARIGRDDQAEIAGFQRPEIKAHVRQIADYLIRQDVLFPNAVILALAPGVHFAGKRGTKNRKADANSEAGVLSIPVRAGRKAGWIVDGQQRALALGQSGCADLPVPVVAFVSGDIAVHREQFILVNKAKPLDRRLIDELLPSVGTLLPRDLMARRVPSALCKVLNDSADSPFHKLIRRPSEAGTGAIVTDSHITNLIRRSMNDPRGSLAVHTLPDGRADVDGMYRVMADFWWAVRDVFPAAWGLPPERSRLMHGAGLAAMGVLMDQIMSRADDGNGRAYASAVLRRIAPYCHWTDGRWAALDRDWNDIQCVSKDIRALSNLLIAIERDTVRLEAA</sequence>
<comment type="caution">
    <text evidence="1">The sequence shown here is derived from an EMBL/GenBank/DDBJ whole genome shotgun (WGS) entry which is preliminary data.</text>
</comment>
<keyword evidence="2" id="KW-1185">Reference proteome</keyword>
<dbReference type="InterPro" id="IPR017601">
    <property type="entry name" value="DGQHR-contain_dom"/>
</dbReference>
<dbReference type="NCBIfam" id="NF041060">
    <property type="entry name" value="DpdB"/>
    <property type="match status" value="1"/>
</dbReference>
<accession>A0A7W6JVT2</accession>
<dbReference type="Proteomes" id="UP000557392">
    <property type="component" value="Unassembled WGS sequence"/>
</dbReference>
<evidence type="ECO:0000313" key="1">
    <source>
        <dbReference type="EMBL" id="MBB4100485.1"/>
    </source>
</evidence>
<dbReference type="InterPro" id="IPR017642">
    <property type="entry name" value="DNA_S_mod_DndB"/>
</dbReference>
<dbReference type="CDD" id="cd16413">
    <property type="entry name" value="DGQHR_domain"/>
    <property type="match status" value="1"/>
</dbReference>
<dbReference type="EMBL" id="JACIEH010000003">
    <property type="protein sequence ID" value="MBB4100485.1"/>
    <property type="molecule type" value="Genomic_DNA"/>
</dbReference>
<gene>
    <name evidence="1" type="ORF">GGR46_004057</name>
</gene>
<proteinExistence type="predicted"/>
<dbReference type="RefSeq" id="WP_183999771.1">
    <property type="nucleotide sequence ID" value="NZ_JACIEH010000003.1"/>
</dbReference>
<evidence type="ECO:0000313" key="2">
    <source>
        <dbReference type="Proteomes" id="UP000557392"/>
    </source>
</evidence>
<name>A0A7W6JVT2_9SPHN</name>
<reference evidence="1 2" key="1">
    <citation type="submission" date="2020-08" db="EMBL/GenBank/DDBJ databases">
        <title>Genomic Encyclopedia of Type Strains, Phase IV (KMG-IV): sequencing the most valuable type-strain genomes for metagenomic binning, comparative biology and taxonomic classification.</title>
        <authorList>
            <person name="Goeker M."/>
        </authorList>
    </citation>
    <scope>NUCLEOTIDE SEQUENCE [LARGE SCALE GENOMIC DNA]</scope>
    <source>
        <strain evidence="1 2">DSM 101806</strain>
    </source>
</reference>
<protein>
    <submittedName>
        <fullName evidence="1">DGQHR domain-containing protein</fullName>
    </submittedName>
</protein>
<dbReference type="NCBIfam" id="TIGR03187">
    <property type="entry name" value="DGQHR"/>
    <property type="match status" value="1"/>
</dbReference>